<keyword evidence="11" id="KW-1185">Reference proteome</keyword>
<proteinExistence type="predicted"/>
<keyword evidence="7" id="KW-0675">Receptor</keyword>
<comment type="caution">
    <text evidence="10">The sequence shown here is derived from an EMBL/GenBank/DDBJ whole genome shotgun (WGS) entry which is preliminary data.</text>
</comment>
<evidence type="ECO:0000256" key="2">
    <source>
        <dbReference type="ARBA" id="ARBA00022771"/>
    </source>
</evidence>
<dbReference type="Gene3D" id="1.10.565.10">
    <property type="entry name" value="Retinoid X Receptor"/>
    <property type="match status" value="1"/>
</dbReference>
<evidence type="ECO:0000256" key="1">
    <source>
        <dbReference type="ARBA" id="ARBA00022723"/>
    </source>
</evidence>
<dbReference type="Gene3D" id="3.30.50.10">
    <property type="entry name" value="Erythroid Transcription Factor GATA-1, subunit A"/>
    <property type="match status" value="1"/>
</dbReference>
<keyword evidence="8" id="KW-0539">Nucleus</keyword>
<dbReference type="SUPFAM" id="SSF48508">
    <property type="entry name" value="Nuclear receptor ligand-binding domain"/>
    <property type="match status" value="2"/>
</dbReference>
<accession>A0AA36CBK3</accession>
<keyword evidence="4" id="KW-0805">Transcription regulation</keyword>
<evidence type="ECO:0000313" key="10">
    <source>
        <dbReference type="EMBL" id="CAJ0565926.1"/>
    </source>
</evidence>
<evidence type="ECO:0000256" key="6">
    <source>
        <dbReference type="ARBA" id="ARBA00023163"/>
    </source>
</evidence>
<evidence type="ECO:0000256" key="7">
    <source>
        <dbReference type="ARBA" id="ARBA00023170"/>
    </source>
</evidence>
<sequence>MGLHFDPSEWEVEEGIPAFLKKTSIQLHTDIFPTLRAARFTHEEFLIWKMMAIFSPAPIGLTENGSNVIRRARNKYQSMLVQMNQQGAGPSSQVLQCLVCGSRPARRYYGSIACNPCKTFFLRVATQIALYLYIAQYYSIPDFLRFTHEQLQEEIFPLMRRVNFTFEEFLVWKRMVVFSGGPIGLSDQGTETVRNARRKYETLLMELLRHNQTEEEAIEKMHILMRVHRWFELNANQGALFFAKCFLMGGANAGV</sequence>
<organism evidence="10 11">
    <name type="scientific">Mesorhabditis spiculigera</name>
    <dbReference type="NCBI Taxonomy" id="96644"/>
    <lineage>
        <taxon>Eukaryota</taxon>
        <taxon>Metazoa</taxon>
        <taxon>Ecdysozoa</taxon>
        <taxon>Nematoda</taxon>
        <taxon>Chromadorea</taxon>
        <taxon>Rhabditida</taxon>
        <taxon>Rhabditina</taxon>
        <taxon>Rhabditomorpha</taxon>
        <taxon>Rhabditoidea</taxon>
        <taxon>Rhabditidae</taxon>
        <taxon>Mesorhabditinae</taxon>
        <taxon>Mesorhabditis</taxon>
    </lineage>
</organism>
<keyword evidence="6" id="KW-0804">Transcription</keyword>
<evidence type="ECO:0000256" key="5">
    <source>
        <dbReference type="ARBA" id="ARBA00023125"/>
    </source>
</evidence>
<dbReference type="InterPro" id="IPR052499">
    <property type="entry name" value="C.elegans_NHRs"/>
</dbReference>
<evidence type="ECO:0000256" key="4">
    <source>
        <dbReference type="ARBA" id="ARBA00023015"/>
    </source>
</evidence>
<dbReference type="InterPro" id="IPR035500">
    <property type="entry name" value="NHR-like_dom_sf"/>
</dbReference>
<evidence type="ECO:0000256" key="8">
    <source>
        <dbReference type="ARBA" id="ARBA00023242"/>
    </source>
</evidence>
<keyword evidence="2" id="KW-0863">Zinc-finger</keyword>
<dbReference type="Pfam" id="PF00105">
    <property type="entry name" value="zf-C4"/>
    <property type="match status" value="1"/>
</dbReference>
<dbReference type="EMBL" id="CATQJA010001135">
    <property type="protein sequence ID" value="CAJ0565926.1"/>
    <property type="molecule type" value="Genomic_DNA"/>
</dbReference>
<feature type="non-terminal residue" evidence="10">
    <location>
        <position position="1"/>
    </location>
</feature>
<dbReference type="InterPro" id="IPR013088">
    <property type="entry name" value="Znf_NHR/GATA"/>
</dbReference>
<reference evidence="10" key="1">
    <citation type="submission" date="2023-06" db="EMBL/GenBank/DDBJ databases">
        <authorList>
            <person name="Delattre M."/>
        </authorList>
    </citation>
    <scope>NUCLEOTIDE SEQUENCE</scope>
    <source>
        <strain evidence="10">AF72</strain>
    </source>
</reference>
<dbReference type="Proteomes" id="UP001177023">
    <property type="component" value="Unassembled WGS sequence"/>
</dbReference>
<feature type="domain" description="Nuclear receptor" evidence="9">
    <location>
        <begin position="97"/>
        <end position="123"/>
    </location>
</feature>
<evidence type="ECO:0000259" key="9">
    <source>
        <dbReference type="PROSITE" id="PS00031"/>
    </source>
</evidence>
<dbReference type="SUPFAM" id="SSF57716">
    <property type="entry name" value="Glucocorticoid receptor-like (DNA-binding domain)"/>
    <property type="match status" value="1"/>
</dbReference>
<dbReference type="PANTHER" id="PTHR47630">
    <property type="entry name" value="NUCLEAR HORMONE RECEPTOR FAMILY-RELATED-RELATED"/>
    <property type="match status" value="1"/>
</dbReference>
<dbReference type="GO" id="GO:0008270">
    <property type="term" value="F:zinc ion binding"/>
    <property type="evidence" value="ECO:0007669"/>
    <property type="project" value="UniProtKB-KW"/>
</dbReference>
<dbReference type="InterPro" id="IPR001628">
    <property type="entry name" value="Znf_hrmn_rcpt"/>
</dbReference>
<name>A0AA36CBK3_9BILA</name>
<evidence type="ECO:0000256" key="3">
    <source>
        <dbReference type="ARBA" id="ARBA00022833"/>
    </source>
</evidence>
<evidence type="ECO:0000313" key="11">
    <source>
        <dbReference type="Proteomes" id="UP001177023"/>
    </source>
</evidence>
<dbReference type="AlphaFoldDB" id="A0AA36CBK3"/>
<gene>
    <name evidence="10" type="ORF">MSPICULIGERA_LOCUS4548</name>
</gene>
<keyword evidence="5" id="KW-0238">DNA-binding</keyword>
<keyword evidence="1" id="KW-0479">Metal-binding</keyword>
<dbReference type="GO" id="GO:0003700">
    <property type="term" value="F:DNA-binding transcription factor activity"/>
    <property type="evidence" value="ECO:0007669"/>
    <property type="project" value="InterPro"/>
</dbReference>
<dbReference type="PROSITE" id="PS00031">
    <property type="entry name" value="NUCLEAR_REC_DBD_1"/>
    <property type="match status" value="1"/>
</dbReference>
<keyword evidence="3" id="KW-0862">Zinc</keyword>
<protein>
    <recommendedName>
        <fullName evidence="9">Nuclear receptor domain-containing protein</fullName>
    </recommendedName>
</protein>
<dbReference type="GO" id="GO:0043565">
    <property type="term" value="F:sequence-specific DNA binding"/>
    <property type="evidence" value="ECO:0007669"/>
    <property type="project" value="InterPro"/>
</dbReference>